<gene>
    <name evidence="3" type="ORF">O987_25335</name>
</gene>
<dbReference type="KEGG" id="ctes:O987_25335"/>
<proteinExistence type="inferred from homology"/>
<dbReference type="PANTHER" id="PTHR30157">
    <property type="entry name" value="FERRIC REDUCTASE, NADPH-DEPENDENT"/>
    <property type="match status" value="1"/>
</dbReference>
<evidence type="ECO:0000259" key="2">
    <source>
        <dbReference type="PROSITE" id="PS51384"/>
    </source>
</evidence>
<name>A0A076PWS1_COMTE</name>
<comment type="similarity">
    <text evidence="1">Belongs to the SIP oxidoreductase family.</text>
</comment>
<dbReference type="InterPro" id="IPR007037">
    <property type="entry name" value="SIP_rossman_dom"/>
</dbReference>
<evidence type="ECO:0000313" key="3">
    <source>
        <dbReference type="EMBL" id="AIJ49136.1"/>
    </source>
</evidence>
<evidence type="ECO:0000256" key="1">
    <source>
        <dbReference type="ARBA" id="ARBA00035644"/>
    </source>
</evidence>
<dbReference type="PROSITE" id="PS51384">
    <property type="entry name" value="FAD_FR"/>
    <property type="match status" value="1"/>
</dbReference>
<dbReference type="InterPro" id="IPR013113">
    <property type="entry name" value="SIP_FAD-bd"/>
</dbReference>
<dbReference type="Proteomes" id="UP000028782">
    <property type="component" value="Chromosome"/>
</dbReference>
<evidence type="ECO:0000313" key="4">
    <source>
        <dbReference type="Proteomes" id="UP000028782"/>
    </source>
</evidence>
<feature type="domain" description="FAD-binding FR-type" evidence="2">
    <location>
        <begin position="26"/>
        <end position="148"/>
    </location>
</feature>
<dbReference type="GO" id="GO:0016491">
    <property type="term" value="F:oxidoreductase activity"/>
    <property type="evidence" value="ECO:0007669"/>
    <property type="project" value="InterPro"/>
</dbReference>
<sequence length="272" mass="30134">MDFINLMKIMSNTETVSIMQRVRHEFRSRHVQLLAREQLSPGFIRLTVGGPELAGFVSAGFDDHTKLILPQAGMDRPNLPQMVDGRPHIDGERPTMRDYTPLNYDAARNTLQLEFAEHGSGPAVEWARTAPIGQWLGLAGPRGSLVVPADLDWHVLLGDESAMPAMERRLAELPVGSRAIVRVQIGNPADQRRWSSAAQLDLQWVESLAAAVDALELPEGEGFVWAAGENRAMADLRKRILAKPGANPKRMRIASYWKQGEAAHHEELSAND</sequence>
<dbReference type="Gene3D" id="2.40.30.10">
    <property type="entry name" value="Translation factors"/>
    <property type="match status" value="1"/>
</dbReference>
<dbReference type="InterPro" id="IPR017927">
    <property type="entry name" value="FAD-bd_FR_type"/>
</dbReference>
<dbReference type="InterPro" id="IPR039374">
    <property type="entry name" value="SIP_fam"/>
</dbReference>
<dbReference type="AlphaFoldDB" id="A0A076PWS1"/>
<protein>
    <submittedName>
        <fullName evidence="3">FAD-binding protein</fullName>
    </submittedName>
</protein>
<dbReference type="SUPFAM" id="SSF63380">
    <property type="entry name" value="Riboflavin synthase domain-like"/>
    <property type="match status" value="1"/>
</dbReference>
<organism evidence="3 4">
    <name type="scientific">Comamonas testosteroni TK102</name>
    <dbReference type="NCBI Taxonomy" id="1392005"/>
    <lineage>
        <taxon>Bacteria</taxon>
        <taxon>Pseudomonadati</taxon>
        <taxon>Pseudomonadota</taxon>
        <taxon>Betaproteobacteria</taxon>
        <taxon>Burkholderiales</taxon>
        <taxon>Comamonadaceae</taxon>
        <taxon>Comamonas</taxon>
    </lineage>
</organism>
<dbReference type="Gene3D" id="3.40.50.80">
    <property type="entry name" value="Nucleotide-binding domain of ferredoxin-NADP reductase (FNR) module"/>
    <property type="match status" value="1"/>
</dbReference>
<dbReference type="EMBL" id="CP006704">
    <property type="protein sequence ID" value="AIJ49136.1"/>
    <property type="molecule type" value="Genomic_DNA"/>
</dbReference>
<dbReference type="HOGENOM" id="CLU_040923_4_0_4"/>
<dbReference type="Pfam" id="PF04954">
    <property type="entry name" value="SIP"/>
    <property type="match status" value="1"/>
</dbReference>
<dbReference type="PANTHER" id="PTHR30157:SF0">
    <property type="entry name" value="NADPH-DEPENDENT FERRIC-CHELATE REDUCTASE"/>
    <property type="match status" value="1"/>
</dbReference>
<dbReference type="CDD" id="cd06193">
    <property type="entry name" value="siderophore_interacting"/>
    <property type="match status" value="1"/>
</dbReference>
<accession>A0A076PWS1</accession>
<dbReference type="Pfam" id="PF08021">
    <property type="entry name" value="FAD_binding_9"/>
    <property type="match status" value="1"/>
</dbReference>
<dbReference type="InterPro" id="IPR017938">
    <property type="entry name" value="Riboflavin_synthase-like_b-brl"/>
</dbReference>
<reference evidence="3 4" key="1">
    <citation type="journal article" date="2014" name="Genome Announc.">
        <title>Complete Genome Sequence of Polychlorinated Biphenyl Degrader Comamonas testosteroni TK102 (NBRC 109938).</title>
        <authorList>
            <person name="Fukuda K."/>
            <person name="Hosoyama A."/>
            <person name="Tsuchikane K."/>
            <person name="Ohji S."/>
            <person name="Yamazoe A."/>
            <person name="Fujita N."/>
            <person name="Shintani M."/>
            <person name="Kimbara K."/>
        </authorList>
    </citation>
    <scope>NUCLEOTIDE SEQUENCE [LARGE SCALE GENOMIC DNA]</scope>
    <source>
        <strain evidence="3">TK102</strain>
    </source>
</reference>
<dbReference type="InterPro" id="IPR039261">
    <property type="entry name" value="FNR_nucleotide-bd"/>
</dbReference>